<gene>
    <name evidence="2" type="ORF">U9M48_013434</name>
</gene>
<dbReference type="EMBL" id="CP144747">
    <property type="protein sequence ID" value="WVZ63836.1"/>
    <property type="molecule type" value="Genomic_DNA"/>
</dbReference>
<name>A0AAQ3WJQ2_PASNO</name>
<feature type="region of interest" description="Disordered" evidence="1">
    <location>
        <begin position="69"/>
        <end position="91"/>
    </location>
</feature>
<sequence>MRVQGAADTAAPTRCRGGVAPTAQRWRSALLSQRVATTLRRPPSSLPQVTLACPGLLFYATVVLAPSSSDAPLHVHSSSTWSLASPCSSPSRHPCFWLLPQQKARAKRGGTY</sequence>
<dbReference type="AlphaFoldDB" id="A0AAQ3WJQ2"/>
<organism evidence="2 3">
    <name type="scientific">Paspalum notatum var. saurae</name>
    <dbReference type="NCBI Taxonomy" id="547442"/>
    <lineage>
        <taxon>Eukaryota</taxon>
        <taxon>Viridiplantae</taxon>
        <taxon>Streptophyta</taxon>
        <taxon>Embryophyta</taxon>
        <taxon>Tracheophyta</taxon>
        <taxon>Spermatophyta</taxon>
        <taxon>Magnoliopsida</taxon>
        <taxon>Liliopsida</taxon>
        <taxon>Poales</taxon>
        <taxon>Poaceae</taxon>
        <taxon>PACMAD clade</taxon>
        <taxon>Panicoideae</taxon>
        <taxon>Andropogonodae</taxon>
        <taxon>Paspaleae</taxon>
        <taxon>Paspalinae</taxon>
        <taxon>Paspalum</taxon>
    </lineage>
</organism>
<keyword evidence="3" id="KW-1185">Reference proteome</keyword>
<protein>
    <submittedName>
        <fullName evidence="2">Uncharacterized protein</fullName>
    </submittedName>
</protein>
<evidence type="ECO:0000313" key="3">
    <source>
        <dbReference type="Proteomes" id="UP001341281"/>
    </source>
</evidence>
<evidence type="ECO:0000256" key="1">
    <source>
        <dbReference type="SAM" id="MobiDB-lite"/>
    </source>
</evidence>
<reference evidence="2 3" key="1">
    <citation type="submission" date="2024-02" db="EMBL/GenBank/DDBJ databases">
        <title>High-quality chromosome-scale genome assembly of Pensacola bahiagrass (Paspalum notatum Flugge var. saurae).</title>
        <authorList>
            <person name="Vega J.M."/>
            <person name="Podio M."/>
            <person name="Orjuela J."/>
            <person name="Siena L.A."/>
            <person name="Pessino S.C."/>
            <person name="Combes M.C."/>
            <person name="Mariac C."/>
            <person name="Albertini E."/>
            <person name="Pupilli F."/>
            <person name="Ortiz J.P.A."/>
            <person name="Leblanc O."/>
        </authorList>
    </citation>
    <scope>NUCLEOTIDE SEQUENCE [LARGE SCALE GENOMIC DNA]</scope>
    <source>
        <strain evidence="2">R1</strain>
        <tissue evidence="2">Leaf</tissue>
    </source>
</reference>
<proteinExistence type="predicted"/>
<evidence type="ECO:0000313" key="2">
    <source>
        <dbReference type="EMBL" id="WVZ63836.1"/>
    </source>
</evidence>
<dbReference type="Proteomes" id="UP001341281">
    <property type="component" value="Chromosome 03"/>
</dbReference>
<accession>A0AAQ3WJQ2</accession>